<proteinExistence type="predicted"/>
<gene>
    <name evidence="1" type="ORF">KUCAC02_030910</name>
</gene>
<feature type="non-terminal residue" evidence="1">
    <location>
        <position position="60"/>
    </location>
</feature>
<dbReference type="Proteomes" id="UP001057452">
    <property type="component" value="Chromosome 5"/>
</dbReference>
<organism evidence="1 2">
    <name type="scientific">Chaenocephalus aceratus</name>
    <name type="common">Blackfin icefish</name>
    <name type="synonym">Chaenichthys aceratus</name>
    <dbReference type="NCBI Taxonomy" id="36190"/>
    <lineage>
        <taxon>Eukaryota</taxon>
        <taxon>Metazoa</taxon>
        <taxon>Chordata</taxon>
        <taxon>Craniata</taxon>
        <taxon>Vertebrata</taxon>
        <taxon>Euteleostomi</taxon>
        <taxon>Actinopterygii</taxon>
        <taxon>Neopterygii</taxon>
        <taxon>Teleostei</taxon>
        <taxon>Neoteleostei</taxon>
        <taxon>Acanthomorphata</taxon>
        <taxon>Eupercaria</taxon>
        <taxon>Perciformes</taxon>
        <taxon>Notothenioidei</taxon>
        <taxon>Channichthyidae</taxon>
        <taxon>Chaenocephalus</taxon>
    </lineage>
</organism>
<comment type="caution">
    <text evidence="1">The sequence shown here is derived from an EMBL/GenBank/DDBJ whole genome shotgun (WGS) entry which is preliminary data.</text>
</comment>
<evidence type="ECO:0000313" key="2">
    <source>
        <dbReference type="Proteomes" id="UP001057452"/>
    </source>
</evidence>
<evidence type="ECO:0000313" key="1">
    <source>
        <dbReference type="EMBL" id="KAI4827521.1"/>
    </source>
</evidence>
<keyword evidence="2" id="KW-1185">Reference proteome</keyword>
<sequence length="60" mass="6333">SVKGSHDRVGGQTEAQCPHQYILTSQQSTVVLRVIESDVCRAILGGVQNRIGNAGGVNVE</sequence>
<name>A0ACB9XLC3_CHAAC</name>
<protein>
    <submittedName>
        <fullName evidence="1">Uncharacterized protein</fullName>
    </submittedName>
</protein>
<feature type="non-terminal residue" evidence="1">
    <location>
        <position position="1"/>
    </location>
</feature>
<accession>A0ACB9XLC3</accession>
<reference evidence="1" key="1">
    <citation type="submission" date="2022-05" db="EMBL/GenBank/DDBJ databases">
        <title>Chromosome-level genome of Chaenocephalus aceratus.</title>
        <authorList>
            <person name="Park H."/>
        </authorList>
    </citation>
    <scope>NUCLEOTIDE SEQUENCE</scope>
    <source>
        <strain evidence="1">KU_202001</strain>
    </source>
</reference>
<dbReference type="EMBL" id="CM043789">
    <property type="protein sequence ID" value="KAI4827521.1"/>
    <property type="molecule type" value="Genomic_DNA"/>
</dbReference>